<evidence type="ECO:0000256" key="2">
    <source>
        <dbReference type="ARBA" id="ARBA00022519"/>
    </source>
</evidence>
<keyword evidence="2" id="KW-1003">Cell membrane</keyword>
<dbReference type="Proteomes" id="UP000326953">
    <property type="component" value="Unassembled WGS sequence"/>
</dbReference>
<evidence type="ECO:0000256" key="5">
    <source>
        <dbReference type="ARBA" id="ARBA00022692"/>
    </source>
</evidence>
<keyword evidence="4 10" id="KW-0808">Transferase</keyword>
<dbReference type="EC" id="2.4.1.-" evidence="10"/>
<evidence type="ECO:0000313" key="11">
    <source>
        <dbReference type="Proteomes" id="UP000326953"/>
    </source>
</evidence>
<dbReference type="GO" id="GO:0005886">
    <property type="term" value="C:plasma membrane"/>
    <property type="evidence" value="ECO:0007669"/>
    <property type="project" value="TreeGrafter"/>
</dbReference>
<keyword evidence="6 8" id="KW-1133">Transmembrane helix</keyword>
<dbReference type="InterPro" id="IPR029044">
    <property type="entry name" value="Nucleotide-diphossugar_trans"/>
</dbReference>
<dbReference type="EMBL" id="CABVHK010000002">
    <property type="protein sequence ID" value="VVM53495.1"/>
    <property type="molecule type" value="Genomic_DNA"/>
</dbReference>
<organism evidence="10 11">
    <name type="scientific">Pseudomonas fluorescens</name>
    <dbReference type="NCBI Taxonomy" id="294"/>
    <lineage>
        <taxon>Bacteria</taxon>
        <taxon>Pseudomonadati</taxon>
        <taxon>Pseudomonadota</taxon>
        <taxon>Gammaproteobacteria</taxon>
        <taxon>Pseudomonadales</taxon>
        <taxon>Pseudomonadaceae</taxon>
        <taxon>Pseudomonas</taxon>
    </lineage>
</organism>
<dbReference type="PANTHER" id="PTHR48090:SF1">
    <property type="entry name" value="PROPHAGE BACTOPRENOL GLUCOSYL TRANSFERASE HOMOLOG"/>
    <property type="match status" value="1"/>
</dbReference>
<sequence>MAPENDGEWPLSNQYTALCAGACNVKVSLIVPVYNEEQAVGLFYQAVRRELTLAGSEVEMVFVNDGSSDRTAEEIKALAQIDEQVLLINFSRNFGKEPALFAGLEYASGDAVIPMDVDLQDPISVVPLLIAEWQKGADVVLAKRRNRAADGYLKRHSAALFYHVLNRIAYTRIEENVGDFRLMDRKVVNVIRALPEHQLFMKGVLSWAGFNTVVVEYERAGRVAGSSKFNGWKLWNLALEGVTSFSTVPLRLWTYVGGGISIFAVLYAVYMVLDKIFFGNSVPGYPSLMTAILFLGGVQLIGIGILGEYVGRIYIEAKHRPRYVVKDIVGGKDRLGL</sequence>
<dbReference type="Pfam" id="PF00535">
    <property type="entry name" value="Glycos_transf_2"/>
    <property type="match status" value="1"/>
</dbReference>
<dbReference type="CDD" id="cd04187">
    <property type="entry name" value="DPM1_like_bac"/>
    <property type="match status" value="1"/>
</dbReference>
<evidence type="ECO:0000259" key="9">
    <source>
        <dbReference type="Pfam" id="PF00535"/>
    </source>
</evidence>
<dbReference type="SUPFAM" id="SSF53448">
    <property type="entry name" value="Nucleotide-diphospho-sugar transferases"/>
    <property type="match status" value="1"/>
</dbReference>
<feature type="transmembrane region" description="Helical" evidence="8">
    <location>
        <begin position="252"/>
        <end position="273"/>
    </location>
</feature>
<keyword evidence="7 8" id="KW-0472">Membrane</keyword>
<evidence type="ECO:0000256" key="6">
    <source>
        <dbReference type="ARBA" id="ARBA00022989"/>
    </source>
</evidence>
<name>A0A5E6QMQ9_PSEFL</name>
<keyword evidence="3 10" id="KW-0328">Glycosyltransferase</keyword>
<evidence type="ECO:0000313" key="10">
    <source>
        <dbReference type="EMBL" id="VVM53495.1"/>
    </source>
</evidence>
<feature type="transmembrane region" description="Helical" evidence="8">
    <location>
        <begin position="285"/>
        <end position="310"/>
    </location>
</feature>
<proteinExistence type="predicted"/>
<evidence type="ECO:0000256" key="7">
    <source>
        <dbReference type="ARBA" id="ARBA00023136"/>
    </source>
</evidence>
<evidence type="ECO:0000256" key="8">
    <source>
        <dbReference type="SAM" id="Phobius"/>
    </source>
</evidence>
<dbReference type="InterPro" id="IPR001173">
    <property type="entry name" value="Glyco_trans_2-like"/>
</dbReference>
<comment type="subcellular location">
    <subcellularLocation>
        <location evidence="1">Membrane</location>
        <topology evidence="1">Multi-pass membrane protein</topology>
    </subcellularLocation>
</comment>
<dbReference type="PANTHER" id="PTHR48090">
    <property type="entry name" value="UNDECAPRENYL-PHOSPHATE 4-DEOXY-4-FORMAMIDO-L-ARABINOSE TRANSFERASE-RELATED"/>
    <property type="match status" value="1"/>
</dbReference>
<dbReference type="InterPro" id="IPR050256">
    <property type="entry name" value="Glycosyltransferase_2"/>
</dbReference>
<keyword evidence="5 8" id="KW-0812">Transmembrane</keyword>
<evidence type="ECO:0000256" key="3">
    <source>
        <dbReference type="ARBA" id="ARBA00022676"/>
    </source>
</evidence>
<dbReference type="AlphaFoldDB" id="A0A5E6QMQ9"/>
<keyword evidence="2" id="KW-0997">Cell inner membrane</keyword>
<feature type="domain" description="Glycosyltransferase 2-like" evidence="9">
    <location>
        <begin position="28"/>
        <end position="189"/>
    </location>
</feature>
<dbReference type="Gene3D" id="3.90.550.10">
    <property type="entry name" value="Spore Coat Polysaccharide Biosynthesis Protein SpsA, Chain A"/>
    <property type="match status" value="1"/>
</dbReference>
<reference evidence="10 11" key="1">
    <citation type="submission" date="2019-09" db="EMBL/GenBank/DDBJ databases">
        <authorList>
            <person name="Chandra G."/>
            <person name="Truman W A."/>
        </authorList>
    </citation>
    <scope>NUCLEOTIDE SEQUENCE [LARGE SCALE GENOMIC DNA]</scope>
    <source>
        <strain evidence="10">PS662</strain>
    </source>
</reference>
<dbReference type="GO" id="GO:0016757">
    <property type="term" value="F:glycosyltransferase activity"/>
    <property type="evidence" value="ECO:0007669"/>
    <property type="project" value="UniProtKB-KW"/>
</dbReference>
<accession>A0A5E6QMQ9</accession>
<evidence type="ECO:0000256" key="4">
    <source>
        <dbReference type="ARBA" id="ARBA00022679"/>
    </source>
</evidence>
<evidence type="ECO:0000256" key="1">
    <source>
        <dbReference type="ARBA" id="ARBA00004141"/>
    </source>
</evidence>
<gene>
    <name evidence="10" type="primary">yfdH</name>
    <name evidence="10" type="ORF">PS662_00933</name>
</gene>
<protein>
    <submittedName>
        <fullName evidence="10">Prophage bactoprenol glucosyl transferase</fullName>
        <ecNumber evidence="10">2.4.1.-</ecNumber>
    </submittedName>
</protein>